<keyword evidence="1" id="KW-0732">Signal</keyword>
<organism evidence="2 3">
    <name type="scientific">Elysia crispata</name>
    <name type="common">lettuce slug</name>
    <dbReference type="NCBI Taxonomy" id="231223"/>
    <lineage>
        <taxon>Eukaryota</taxon>
        <taxon>Metazoa</taxon>
        <taxon>Spiralia</taxon>
        <taxon>Lophotrochozoa</taxon>
        <taxon>Mollusca</taxon>
        <taxon>Gastropoda</taxon>
        <taxon>Heterobranchia</taxon>
        <taxon>Euthyneura</taxon>
        <taxon>Panpulmonata</taxon>
        <taxon>Sacoglossa</taxon>
        <taxon>Placobranchoidea</taxon>
        <taxon>Plakobranchidae</taxon>
        <taxon>Elysia</taxon>
    </lineage>
</organism>
<proteinExistence type="predicted"/>
<dbReference type="GO" id="GO:0005764">
    <property type="term" value="C:lysosome"/>
    <property type="evidence" value="ECO:0007669"/>
    <property type="project" value="TreeGrafter"/>
</dbReference>
<dbReference type="Proteomes" id="UP001283361">
    <property type="component" value="Unassembled WGS sequence"/>
</dbReference>
<sequence length="209" mass="23121">MLSLVVLAVLVAGASPLPADTRTRKQPSETPPLDCCMPLALQAAVIDLKSDEELVTIVAVDYENKLEGFWTTWAATGELDSHMMFDYNQGVLYEAVYDPGEPPACNKLSLDLPWIRCMNDSGINELTYLGSNTVGMKGNGIDYHEFSYRVKDFEVKVALTSLPGDKNLCYPVLESIKNNELSTTFIYLDVETEIKDHHVLSVPELCVGL</sequence>
<dbReference type="GO" id="GO:0005509">
    <property type="term" value="F:calcium ion binding"/>
    <property type="evidence" value="ECO:0007669"/>
    <property type="project" value="InterPro"/>
</dbReference>
<dbReference type="GO" id="GO:0005576">
    <property type="term" value="C:extracellular region"/>
    <property type="evidence" value="ECO:0007669"/>
    <property type="project" value="InterPro"/>
</dbReference>
<dbReference type="AlphaFoldDB" id="A0AAE0Y1L6"/>
<comment type="caution">
    <text evidence="2">The sequence shown here is derived from an EMBL/GenBank/DDBJ whole genome shotgun (WGS) entry which is preliminary data.</text>
</comment>
<reference evidence="2" key="1">
    <citation type="journal article" date="2023" name="G3 (Bethesda)">
        <title>A reference genome for the long-term kleptoplast-retaining sea slug Elysia crispata morphotype clarki.</title>
        <authorList>
            <person name="Eastman K.E."/>
            <person name="Pendleton A.L."/>
            <person name="Shaikh M.A."/>
            <person name="Suttiyut T."/>
            <person name="Ogas R."/>
            <person name="Tomko P."/>
            <person name="Gavelis G."/>
            <person name="Widhalm J.R."/>
            <person name="Wisecaver J.H."/>
        </authorList>
    </citation>
    <scope>NUCLEOTIDE SEQUENCE</scope>
    <source>
        <strain evidence="2">ECLA1</strain>
    </source>
</reference>
<dbReference type="EMBL" id="JAWDGP010007144">
    <property type="protein sequence ID" value="KAK3729350.1"/>
    <property type="molecule type" value="Genomic_DNA"/>
</dbReference>
<evidence type="ECO:0000313" key="2">
    <source>
        <dbReference type="EMBL" id="KAK3729350.1"/>
    </source>
</evidence>
<protein>
    <submittedName>
        <fullName evidence="2">Uncharacterized protein</fullName>
    </submittedName>
</protein>
<evidence type="ECO:0000313" key="3">
    <source>
        <dbReference type="Proteomes" id="UP001283361"/>
    </source>
</evidence>
<dbReference type="GO" id="GO:0007160">
    <property type="term" value="P:cell-matrix adhesion"/>
    <property type="evidence" value="ECO:0007669"/>
    <property type="project" value="InterPro"/>
</dbReference>
<dbReference type="InterPro" id="IPR001299">
    <property type="entry name" value="Ependymin"/>
</dbReference>
<dbReference type="PANTHER" id="PTHR10697">
    <property type="entry name" value="MAMMALIAN EPENDYMIN-RELATED PROTEIN 1"/>
    <property type="match status" value="1"/>
</dbReference>
<gene>
    <name evidence="2" type="ORF">RRG08_053550</name>
</gene>
<feature type="signal peptide" evidence="1">
    <location>
        <begin position="1"/>
        <end position="16"/>
    </location>
</feature>
<dbReference type="PANTHER" id="PTHR10697:SF1">
    <property type="entry name" value="MAMMALIAN EPENDYMIN-RELATED PROTEIN 1"/>
    <property type="match status" value="1"/>
</dbReference>
<feature type="chain" id="PRO_5042078173" evidence="1">
    <location>
        <begin position="17"/>
        <end position="209"/>
    </location>
</feature>
<accession>A0AAE0Y1L6</accession>
<keyword evidence="3" id="KW-1185">Reference proteome</keyword>
<name>A0AAE0Y1L6_9GAST</name>
<evidence type="ECO:0000256" key="1">
    <source>
        <dbReference type="SAM" id="SignalP"/>
    </source>
</evidence>
<dbReference type="Pfam" id="PF00811">
    <property type="entry name" value="Ependymin"/>
    <property type="match status" value="1"/>
</dbReference>